<protein>
    <submittedName>
        <fullName evidence="7">Retrovirus-related Pol polyprotein from transposon TNT 1-94</fullName>
    </submittedName>
</protein>
<dbReference type="Pfam" id="PF07727">
    <property type="entry name" value="RVT_2"/>
    <property type="match status" value="1"/>
</dbReference>
<evidence type="ECO:0000256" key="3">
    <source>
        <dbReference type="ARBA" id="ARBA00022801"/>
    </source>
</evidence>
<dbReference type="InterPro" id="IPR025724">
    <property type="entry name" value="GAG-pre-integrase_dom"/>
</dbReference>
<dbReference type="GO" id="GO:0015074">
    <property type="term" value="P:DNA integration"/>
    <property type="evidence" value="ECO:0007669"/>
    <property type="project" value="InterPro"/>
</dbReference>
<dbReference type="InterPro" id="IPR001584">
    <property type="entry name" value="Integrase_cat-core"/>
</dbReference>
<dbReference type="Pfam" id="PF13976">
    <property type="entry name" value="gag_pre-integrs"/>
    <property type="match status" value="1"/>
</dbReference>
<keyword evidence="2" id="KW-0479">Metal-binding</keyword>
<dbReference type="GO" id="GO:0003676">
    <property type="term" value="F:nucleic acid binding"/>
    <property type="evidence" value="ECO:0007669"/>
    <property type="project" value="InterPro"/>
</dbReference>
<sequence>MKIEQYFLMTDYSLWEVILNGDYPTPIRVIEGVVQPLNFNIHKNAKTLMEAIEKRFGGNKETKKKLISQLEILRESMSQEDINLKFLRSLPTEWRTHTLIWRNKTDLKEQSLDDLFNSLKIYKAEVKSSSSASTSTQNIAFVSSQTTDITNEQVSAVAIVSTASAKITVSVLPNVDTLSNDFIHSFFASQSNSPQLDNDDLKQIDDDDLEEMDLKWQMAMLTVECYNCHRKKHFARERRSPKNRRRNVVAEPQMRNVPVETSTSNALVSQCDGMGSYDWSFQEEEEPTNYALMAFTSTSSSNSDNETDKSFPASPIYDRYHSGDGYHVVPPPYTGTFMPPKPDFIFHDAPNVNENDHTAFNIELSPTKPDKDLSHTYRPSAPIIKDWVSNSEDDSEAELSHNASSFVQPNKQVKTPRPSVKLVKTSILAANPKTAIPKSKTNGNSRNRKACFVSVLTKSKLVLITTARQVTTGVIPTNVTRPRPAKTVITKPHSPLKRNINHSLFPKASTFPLKVTAAKAPMVNVVKGVQGKWEWKPKCLILDLGNPQHALKDKGVIDSGCSRHMTGNMSHMSDFEEINGGYVAFGGNPKGGKITGKGKIRTGKLDIDDVYFVKELKFNLFSISQICDKKNSVLFIDTECIVLSLEFTLPDKNQVLLRVPRENNMYNVDLKNIVLSGDLTYLFAKATLDESNLWHRRLGHINFKTINKLVKGNLVRELPSKVFENNHTCVACKKGKQHKASCKTKPVSSVSQSLQRSDNGTELKNNDLNQFCRMKEIKREFSIPRTPQQNRIAERKNRTLIEATRNMLADLLLPIPFWAEAVNTACYVKNRVLVTKTQNKTPYELSLGRTPSIGFMRPFGCLVTILNTLDPLGKFNGKADEGFLVGLSNTDNDAAFGGKKPQFKGRKPKSEVHVSLSSSAQTKKHDDKTKREAKGKKLEEITYSDDEEDVATQTRSMTRVVKDLGGLSQINNDNFHTCMFTCFLSQEEPKRVHQALKDPSWIEAMQQELLQFKMQKVWVIIDLPNEKRVIGTTWVFRNKKDERGIVVRNKARLVAQGYTPKEGIDYKEVFAPVARIEAIRLFLAYASFMVFMMYQMDVKSAFLYGTIEEEVYVCQPPGFEDPDYPNKVYKVVKALYGLNQAPRVWYETLANYLLKNSFQRGKIDQTLFIKSQKDRKSASTPIDTEKPLLKDPNGEDVDVHTYRLMIGSLILISWQCKKQTVMAISSTKAEFVADASCCVSAMDSESIAGLWVALSTMKSLKRVGKGFSGVDTPLFEGMIVAQQDDDVADEGGIIANLDADEDVTLKDVAAIAMEVAIEKDAEIEENADDDELEPAKLKEVVEVVTTAKLMTKMVTAASAIITTADTPITTATLTAAPSTDRRRKGVVIRDPEETTPSIIIHSEPKSKDKGKEIMRKPQIEAQARKNMMIYLRNMAGFKMDYFKGMSYDDIRPIFEKYFNSNVAFLEKTKEQLEEEESIALKRKTKSQAKKAAKKQKLDEEVPVVDYKIYTENNKRYYKFIRADGSLQLFLSFLSLLRNFDKEDLEVLWQLFKERFASSKPKNFSDDFLITTLTYMFEKPDVQAQVWKNQRTIHGLAKLELLGEKLSQEDVNQKLLRSLSPEWNTHVVVWRNKVDMDTMSMDDLNNNLKVYEPEVKGMSSSNSNAQNMAFLSSTNNSTNGAVNTAQVVNTANGVSTASTQVNAAFSTTIDNLSDAVIYAFLASQPNSPQLAHEDLEQVHLDDIEEIDLRWKIAMLTMRDRRFLKKTRRKLTVNGKETLGFDMSKVECYNCHKRQRFAREYRASRGQDNKHKEIIRRSVPMETPAYTALVSCDGLGGYDWSDQAKEGPNYALMAYTSSTSDSKPVAENTKSCKKETKVKKNNDASIVEEWVSDDEEENVTQPKIVKKTVRHIIVKKEFVKPRQQEKTARKTIKKVEHNR</sequence>
<evidence type="ECO:0000313" key="7">
    <source>
        <dbReference type="EMBL" id="GEU74687.1"/>
    </source>
</evidence>
<proteinExistence type="predicted"/>
<feature type="coiled-coil region" evidence="4">
    <location>
        <begin position="1455"/>
        <end position="1482"/>
    </location>
</feature>
<dbReference type="Gene3D" id="3.30.420.10">
    <property type="entry name" value="Ribonuclease H-like superfamily/Ribonuclease H"/>
    <property type="match status" value="1"/>
</dbReference>
<dbReference type="SUPFAM" id="SSF53098">
    <property type="entry name" value="Ribonuclease H-like"/>
    <property type="match status" value="1"/>
</dbReference>
<dbReference type="PROSITE" id="PS50994">
    <property type="entry name" value="INTEGRASE"/>
    <property type="match status" value="1"/>
</dbReference>
<dbReference type="PANTHER" id="PTHR42648:SF32">
    <property type="entry name" value="RIBONUCLEASE H-LIKE DOMAIN, GAG-PRE-INTEGRASE DOMAIN PROTEIN-RELATED"/>
    <property type="match status" value="1"/>
</dbReference>
<dbReference type="InterPro" id="IPR012337">
    <property type="entry name" value="RNaseH-like_sf"/>
</dbReference>
<evidence type="ECO:0000259" key="6">
    <source>
        <dbReference type="PROSITE" id="PS50994"/>
    </source>
</evidence>
<dbReference type="InterPro" id="IPR013103">
    <property type="entry name" value="RVT_2"/>
</dbReference>
<evidence type="ECO:0000256" key="2">
    <source>
        <dbReference type="ARBA" id="ARBA00022723"/>
    </source>
</evidence>
<accession>A0A6L2MN00</accession>
<feature type="compositionally biased region" description="Basic residues" evidence="5">
    <location>
        <begin position="234"/>
        <end position="247"/>
    </location>
</feature>
<feature type="region of interest" description="Disordered" evidence="5">
    <location>
        <begin position="896"/>
        <end position="935"/>
    </location>
</feature>
<dbReference type="Pfam" id="PF22936">
    <property type="entry name" value="Pol_BBD"/>
    <property type="match status" value="1"/>
</dbReference>
<gene>
    <name evidence="7" type="ORF">Tci_046665</name>
</gene>
<organism evidence="7">
    <name type="scientific">Tanacetum cinerariifolium</name>
    <name type="common">Dalmatian daisy</name>
    <name type="synonym">Chrysanthemum cinerariifolium</name>
    <dbReference type="NCBI Taxonomy" id="118510"/>
    <lineage>
        <taxon>Eukaryota</taxon>
        <taxon>Viridiplantae</taxon>
        <taxon>Streptophyta</taxon>
        <taxon>Embryophyta</taxon>
        <taxon>Tracheophyta</taxon>
        <taxon>Spermatophyta</taxon>
        <taxon>Magnoliopsida</taxon>
        <taxon>eudicotyledons</taxon>
        <taxon>Gunneridae</taxon>
        <taxon>Pentapetalae</taxon>
        <taxon>asterids</taxon>
        <taxon>campanulids</taxon>
        <taxon>Asterales</taxon>
        <taxon>Asteraceae</taxon>
        <taxon>Asteroideae</taxon>
        <taxon>Anthemideae</taxon>
        <taxon>Anthemidinae</taxon>
        <taxon>Tanacetum</taxon>
    </lineage>
</organism>
<keyword evidence="1" id="KW-0645">Protease</keyword>
<feature type="region of interest" description="Disordered" evidence="5">
    <location>
        <begin position="1377"/>
        <end position="1410"/>
    </location>
</feature>
<feature type="domain" description="Integrase catalytic" evidence="6">
    <location>
        <begin position="757"/>
        <end position="850"/>
    </location>
</feature>
<dbReference type="GO" id="GO:0046872">
    <property type="term" value="F:metal ion binding"/>
    <property type="evidence" value="ECO:0007669"/>
    <property type="project" value="UniProtKB-KW"/>
</dbReference>
<dbReference type="EMBL" id="BKCJ010006934">
    <property type="protein sequence ID" value="GEU74687.1"/>
    <property type="molecule type" value="Genomic_DNA"/>
</dbReference>
<dbReference type="GO" id="GO:0008233">
    <property type="term" value="F:peptidase activity"/>
    <property type="evidence" value="ECO:0007669"/>
    <property type="project" value="UniProtKB-KW"/>
</dbReference>
<feature type="compositionally biased region" description="Basic and acidic residues" evidence="5">
    <location>
        <begin position="923"/>
        <end position="935"/>
    </location>
</feature>
<name>A0A6L2MN00_TANCI</name>
<feature type="region of interest" description="Disordered" evidence="5">
    <location>
        <begin position="234"/>
        <end position="265"/>
    </location>
</feature>
<dbReference type="InterPro" id="IPR054722">
    <property type="entry name" value="PolX-like_BBD"/>
</dbReference>
<keyword evidence="4" id="KW-0175">Coiled coil</keyword>
<keyword evidence="3" id="KW-0378">Hydrolase</keyword>
<evidence type="ECO:0000256" key="5">
    <source>
        <dbReference type="SAM" id="MobiDB-lite"/>
    </source>
</evidence>
<evidence type="ECO:0000256" key="4">
    <source>
        <dbReference type="SAM" id="Coils"/>
    </source>
</evidence>
<dbReference type="GO" id="GO:0006508">
    <property type="term" value="P:proteolysis"/>
    <property type="evidence" value="ECO:0007669"/>
    <property type="project" value="UniProtKB-KW"/>
</dbReference>
<reference evidence="7" key="1">
    <citation type="journal article" date="2019" name="Sci. Rep.">
        <title>Draft genome of Tanacetum cinerariifolium, the natural source of mosquito coil.</title>
        <authorList>
            <person name="Yamashiro T."/>
            <person name="Shiraishi A."/>
            <person name="Satake H."/>
            <person name="Nakayama K."/>
        </authorList>
    </citation>
    <scope>NUCLEOTIDE SEQUENCE</scope>
</reference>
<dbReference type="InterPro" id="IPR039537">
    <property type="entry name" value="Retrotran_Ty1/copia-like"/>
</dbReference>
<dbReference type="PANTHER" id="PTHR42648">
    <property type="entry name" value="TRANSPOSASE, PUTATIVE-RELATED"/>
    <property type="match status" value="1"/>
</dbReference>
<evidence type="ECO:0000256" key="1">
    <source>
        <dbReference type="ARBA" id="ARBA00022670"/>
    </source>
</evidence>
<dbReference type="InterPro" id="IPR036397">
    <property type="entry name" value="RNaseH_sf"/>
</dbReference>
<comment type="caution">
    <text evidence="7">The sequence shown here is derived from an EMBL/GenBank/DDBJ whole genome shotgun (WGS) entry which is preliminary data.</text>
</comment>